<organism evidence="5 6">
    <name type="scientific">Algisphaera agarilytica</name>
    <dbReference type="NCBI Taxonomy" id="1385975"/>
    <lineage>
        <taxon>Bacteria</taxon>
        <taxon>Pseudomonadati</taxon>
        <taxon>Planctomycetota</taxon>
        <taxon>Phycisphaerae</taxon>
        <taxon>Phycisphaerales</taxon>
        <taxon>Phycisphaeraceae</taxon>
        <taxon>Algisphaera</taxon>
    </lineage>
</organism>
<dbReference type="InterPro" id="IPR036428">
    <property type="entry name" value="PCD_sf"/>
</dbReference>
<comment type="similarity">
    <text evidence="2 4">Belongs to the pterin-4-alpha-carbinolamine dehydratase family.</text>
</comment>
<protein>
    <recommendedName>
        <fullName evidence="4">Putative pterin-4-alpha-carbinolamine dehydratase</fullName>
        <shortName evidence="4">PHS</shortName>
        <ecNumber evidence="4">4.2.1.96</ecNumber>
    </recommendedName>
    <alternativeName>
        <fullName evidence="4">4-alpha-hydroxy-tetrahydropterin dehydratase</fullName>
    </alternativeName>
    <alternativeName>
        <fullName evidence="4">Pterin carbinolamine dehydratase</fullName>
        <shortName evidence="4">PCD</shortName>
    </alternativeName>
</protein>
<dbReference type="NCBIfam" id="NF002017">
    <property type="entry name" value="PRK00823.1-2"/>
    <property type="match status" value="1"/>
</dbReference>
<dbReference type="HAMAP" id="MF_00434">
    <property type="entry name" value="Pterin_4_alpha"/>
    <property type="match status" value="1"/>
</dbReference>
<evidence type="ECO:0000256" key="3">
    <source>
        <dbReference type="ARBA" id="ARBA00023239"/>
    </source>
</evidence>
<dbReference type="EMBL" id="JACHGY010000001">
    <property type="protein sequence ID" value="MBB6429245.1"/>
    <property type="molecule type" value="Genomic_DNA"/>
</dbReference>
<dbReference type="GO" id="GO:0008124">
    <property type="term" value="F:4-alpha-hydroxytetrahydrobiopterin dehydratase activity"/>
    <property type="evidence" value="ECO:0007669"/>
    <property type="project" value="UniProtKB-UniRule"/>
</dbReference>
<gene>
    <name evidence="5" type="ORF">HNQ40_001051</name>
</gene>
<evidence type="ECO:0000313" key="5">
    <source>
        <dbReference type="EMBL" id="MBB6429245.1"/>
    </source>
</evidence>
<reference evidence="5 6" key="1">
    <citation type="submission" date="2020-08" db="EMBL/GenBank/DDBJ databases">
        <title>Genomic Encyclopedia of Type Strains, Phase IV (KMG-IV): sequencing the most valuable type-strain genomes for metagenomic binning, comparative biology and taxonomic classification.</title>
        <authorList>
            <person name="Goeker M."/>
        </authorList>
    </citation>
    <scope>NUCLEOTIDE SEQUENCE [LARGE SCALE GENOMIC DNA]</scope>
    <source>
        <strain evidence="5 6">DSM 103725</strain>
    </source>
</reference>
<evidence type="ECO:0000256" key="1">
    <source>
        <dbReference type="ARBA" id="ARBA00001554"/>
    </source>
</evidence>
<dbReference type="Pfam" id="PF01329">
    <property type="entry name" value="Pterin_4a"/>
    <property type="match status" value="1"/>
</dbReference>
<dbReference type="PANTHER" id="PTHR12599">
    <property type="entry name" value="PTERIN-4-ALPHA-CARBINOLAMINE DEHYDRATASE"/>
    <property type="match status" value="1"/>
</dbReference>
<name>A0A7X0H4T3_9BACT</name>
<dbReference type="AlphaFoldDB" id="A0A7X0H4T3"/>
<dbReference type="GO" id="GO:0006729">
    <property type="term" value="P:tetrahydrobiopterin biosynthetic process"/>
    <property type="evidence" value="ECO:0007669"/>
    <property type="project" value="InterPro"/>
</dbReference>
<dbReference type="RefSeq" id="WP_184676831.1">
    <property type="nucleotide sequence ID" value="NZ_JACHGY010000001.1"/>
</dbReference>
<evidence type="ECO:0000313" key="6">
    <source>
        <dbReference type="Proteomes" id="UP000541810"/>
    </source>
</evidence>
<accession>A0A7X0H4T3</accession>
<comment type="caution">
    <text evidence="5">The sequence shown here is derived from an EMBL/GenBank/DDBJ whole genome shotgun (WGS) entry which is preliminary data.</text>
</comment>
<comment type="catalytic activity">
    <reaction evidence="1 4">
        <text>(4aS,6R)-4a-hydroxy-L-erythro-5,6,7,8-tetrahydrobiopterin = (6R)-L-erythro-6,7-dihydrobiopterin + H2O</text>
        <dbReference type="Rhea" id="RHEA:11920"/>
        <dbReference type="ChEBI" id="CHEBI:15377"/>
        <dbReference type="ChEBI" id="CHEBI:15642"/>
        <dbReference type="ChEBI" id="CHEBI:43120"/>
        <dbReference type="EC" id="4.2.1.96"/>
    </reaction>
</comment>
<sequence length="94" mass="10273">MSEPLSLQAIETALQTLPGWSYADDKLGKRFGFADFKAALAFINRVGDAAESANHHPEIFNVYNTVEIKLNTHDADGRVTEKDVQLAGAIEQLA</sequence>
<keyword evidence="6" id="KW-1185">Reference proteome</keyword>
<dbReference type="SUPFAM" id="SSF55248">
    <property type="entry name" value="PCD-like"/>
    <property type="match status" value="1"/>
</dbReference>
<dbReference type="Proteomes" id="UP000541810">
    <property type="component" value="Unassembled WGS sequence"/>
</dbReference>
<dbReference type="Gene3D" id="3.30.1360.20">
    <property type="entry name" value="Transcriptional coactivator/pterin dehydratase"/>
    <property type="match status" value="1"/>
</dbReference>
<evidence type="ECO:0000256" key="2">
    <source>
        <dbReference type="ARBA" id="ARBA00006472"/>
    </source>
</evidence>
<dbReference type="PANTHER" id="PTHR12599:SF0">
    <property type="entry name" value="PTERIN-4-ALPHA-CARBINOLAMINE DEHYDRATASE"/>
    <property type="match status" value="1"/>
</dbReference>
<dbReference type="EC" id="4.2.1.96" evidence="4"/>
<dbReference type="CDD" id="cd00488">
    <property type="entry name" value="PCD_DCoH"/>
    <property type="match status" value="1"/>
</dbReference>
<keyword evidence="3 4" id="KW-0456">Lyase</keyword>
<proteinExistence type="inferred from homology"/>
<dbReference type="InterPro" id="IPR001533">
    <property type="entry name" value="Pterin_deHydtase"/>
</dbReference>
<evidence type="ECO:0000256" key="4">
    <source>
        <dbReference type="HAMAP-Rule" id="MF_00434"/>
    </source>
</evidence>